<evidence type="ECO:0000259" key="4">
    <source>
        <dbReference type="PROSITE" id="PS01124"/>
    </source>
</evidence>
<dbReference type="GO" id="GO:0003700">
    <property type="term" value="F:DNA-binding transcription factor activity"/>
    <property type="evidence" value="ECO:0007669"/>
    <property type="project" value="InterPro"/>
</dbReference>
<dbReference type="PANTHER" id="PTHR46796:SF13">
    <property type="entry name" value="HTH-TYPE TRANSCRIPTIONAL ACTIVATOR RHAS"/>
    <property type="match status" value="1"/>
</dbReference>
<dbReference type="EMBL" id="JACRSP010000002">
    <property type="protein sequence ID" value="MBC8536399.1"/>
    <property type="molecule type" value="Genomic_DNA"/>
</dbReference>
<gene>
    <name evidence="5" type="ORF">H8695_06790</name>
</gene>
<keyword evidence="3" id="KW-0804">Transcription</keyword>
<protein>
    <submittedName>
        <fullName evidence="5">AraC family transcriptional regulator</fullName>
    </submittedName>
</protein>
<dbReference type="InterPro" id="IPR018060">
    <property type="entry name" value="HTH_AraC"/>
</dbReference>
<evidence type="ECO:0000313" key="6">
    <source>
        <dbReference type="Proteomes" id="UP000620366"/>
    </source>
</evidence>
<evidence type="ECO:0000256" key="2">
    <source>
        <dbReference type="ARBA" id="ARBA00023125"/>
    </source>
</evidence>
<dbReference type="InterPro" id="IPR050204">
    <property type="entry name" value="AraC_XylS_family_regulators"/>
</dbReference>
<dbReference type="AlphaFoldDB" id="A0A926DFL4"/>
<feature type="domain" description="HTH araC/xylS-type" evidence="4">
    <location>
        <begin position="160"/>
        <end position="259"/>
    </location>
</feature>
<sequence>MSVSHLSLVSVQPFLMAASAGTYCELQHSRDHFLTEISCFELARHTQVKLVPDCFSSLLLRCGGDFDPVMAAPADAPERSLDLPQGAYYCVRFTPLSSYALYRVLGGMREFSGRVLDARAIFPDIGELCRSLSGEPVRAQARRAINAYFDTKLRHSPIDPVVHRAISDIIVSNGSITGAGLSAACGLSSRQLYNIFRGRVGLSPKSFSRALRFQNALYRLVKPTDVPFTPYEFNYYDQSHFLHEFKACCGMLPAQLLALLGGC</sequence>
<evidence type="ECO:0000313" key="5">
    <source>
        <dbReference type="EMBL" id="MBC8536399.1"/>
    </source>
</evidence>
<dbReference type="SMART" id="SM00342">
    <property type="entry name" value="HTH_ARAC"/>
    <property type="match status" value="1"/>
</dbReference>
<dbReference type="Pfam" id="PF12833">
    <property type="entry name" value="HTH_18"/>
    <property type="match status" value="1"/>
</dbReference>
<proteinExistence type="predicted"/>
<name>A0A926DFL4_9FIRM</name>
<keyword evidence="2" id="KW-0238">DNA-binding</keyword>
<keyword evidence="1" id="KW-0805">Transcription regulation</keyword>
<reference evidence="5" key="1">
    <citation type="submission" date="2020-08" db="EMBL/GenBank/DDBJ databases">
        <title>Genome public.</title>
        <authorList>
            <person name="Liu C."/>
            <person name="Sun Q."/>
        </authorList>
    </citation>
    <scope>NUCLEOTIDE SEQUENCE</scope>
    <source>
        <strain evidence="5">BX7</strain>
    </source>
</reference>
<evidence type="ECO:0000256" key="1">
    <source>
        <dbReference type="ARBA" id="ARBA00023015"/>
    </source>
</evidence>
<evidence type="ECO:0000256" key="3">
    <source>
        <dbReference type="ARBA" id="ARBA00023163"/>
    </source>
</evidence>
<accession>A0A926DFL4</accession>
<organism evidence="5 6">
    <name type="scientific">Feifania hominis</name>
    <dbReference type="NCBI Taxonomy" id="2763660"/>
    <lineage>
        <taxon>Bacteria</taxon>
        <taxon>Bacillati</taxon>
        <taxon>Bacillota</taxon>
        <taxon>Clostridia</taxon>
        <taxon>Eubacteriales</taxon>
        <taxon>Feifaniaceae</taxon>
        <taxon>Feifania</taxon>
    </lineage>
</organism>
<dbReference type="Gene3D" id="1.10.10.60">
    <property type="entry name" value="Homeodomain-like"/>
    <property type="match status" value="1"/>
</dbReference>
<dbReference type="PROSITE" id="PS01124">
    <property type="entry name" value="HTH_ARAC_FAMILY_2"/>
    <property type="match status" value="1"/>
</dbReference>
<dbReference type="Proteomes" id="UP000620366">
    <property type="component" value="Unassembled WGS sequence"/>
</dbReference>
<dbReference type="RefSeq" id="WP_249300208.1">
    <property type="nucleotide sequence ID" value="NZ_JACRSP010000002.1"/>
</dbReference>
<comment type="caution">
    <text evidence="5">The sequence shown here is derived from an EMBL/GenBank/DDBJ whole genome shotgun (WGS) entry which is preliminary data.</text>
</comment>
<keyword evidence="6" id="KW-1185">Reference proteome</keyword>
<dbReference type="GO" id="GO:0043565">
    <property type="term" value="F:sequence-specific DNA binding"/>
    <property type="evidence" value="ECO:0007669"/>
    <property type="project" value="InterPro"/>
</dbReference>
<dbReference type="PANTHER" id="PTHR46796">
    <property type="entry name" value="HTH-TYPE TRANSCRIPTIONAL ACTIVATOR RHAS-RELATED"/>
    <property type="match status" value="1"/>
</dbReference>